<feature type="compositionally biased region" description="Basic residues" evidence="4">
    <location>
        <begin position="14"/>
        <end position="26"/>
    </location>
</feature>
<dbReference type="AlphaFoldDB" id="A0A484MB78"/>
<dbReference type="Proteomes" id="UP000595140">
    <property type="component" value="Unassembled WGS sequence"/>
</dbReference>
<dbReference type="EMBL" id="OOIL02003033">
    <property type="protein sequence ID" value="VFQ85827.1"/>
    <property type="molecule type" value="Genomic_DNA"/>
</dbReference>
<evidence type="ECO:0000256" key="3">
    <source>
        <dbReference type="SAM" id="Coils"/>
    </source>
</evidence>
<evidence type="ECO:0000313" key="5">
    <source>
        <dbReference type="EMBL" id="VFQ85827.1"/>
    </source>
</evidence>
<keyword evidence="6" id="KW-1185">Reference proteome</keyword>
<keyword evidence="1" id="KW-0813">Transport</keyword>
<feature type="region of interest" description="Disordered" evidence="4">
    <location>
        <begin position="1"/>
        <end position="49"/>
    </location>
</feature>
<organism evidence="5 6">
    <name type="scientific">Cuscuta campestris</name>
    <dbReference type="NCBI Taxonomy" id="132261"/>
    <lineage>
        <taxon>Eukaryota</taxon>
        <taxon>Viridiplantae</taxon>
        <taxon>Streptophyta</taxon>
        <taxon>Embryophyta</taxon>
        <taxon>Tracheophyta</taxon>
        <taxon>Spermatophyta</taxon>
        <taxon>Magnoliopsida</taxon>
        <taxon>eudicotyledons</taxon>
        <taxon>Gunneridae</taxon>
        <taxon>Pentapetalae</taxon>
        <taxon>asterids</taxon>
        <taxon>lamiids</taxon>
        <taxon>Solanales</taxon>
        <taxon>Convolvulaceae</taxon>
        <taxon>Cuscuteae</taxon>
        <taxon>Cuscuta</taxon>
        <taxon>Cuscuta subgen. Grammica</taxon>
        <taxon>Cuscuta sect. Cleistogrammica</taxon>
    </lineage>
</organism>
<gene>
    <name evidence="5" type="ORF">CCAM_LOCUS27603</name>
</gene>
<dbReference type="OrthoDB" id="687110at2759"/>
<evidence type="ECO:0000256" key="2">
    <source>
        <dbReference type="ARBA" id="ARBA00022604"/>
    </source>
</evidence>
<sequence>MPHKVDEQGSVSGPHRKRGRPKKRTAKLPQSTAQGKLKRKKVRSSKTVVRTPDVLVESQISGFSLNAVEAHGKENVESVPMEKAVSEGPVPMEKAISKGPIPMEKAVGEGPIPMEKAVSEGSAPMDKAVSEGPIPVEKVVCEGHSNGSEDDQPLSTWVGKVHTRTPVDGSRLAQPHQSLPFVKKDALIWDILESREAFQKIPQNPHFQPLQHSENFRRETLAIFYMCSFADLVDKACHLKLDEPRNTIDKMFDTLAELETHGFSVEPIRSRLKEILSYREEHENLQVSSAGTRSEMEKQSALKVDLMKQKAELEKSLSQVVAKLESKEKDIASLQSSVDEMNERLGHLSRDYEALICKPFEPPVQNV</sequence>
<protein>
    <submittedName>
        <fullName evidence="5">Uncharacterized protein</fullName>
    </submittedName>
</protein>
<keyword evidence="3" id="KW-0175">Coiled coil</keyword>
<name>A0A484MB78_9ASTE</name>
<dbReference type="InterPro" id="IPR007930">
    <property type="entry name" value="DUF724"/>
</dbReference>
<evidence type="ECO:0000256" key="4">
    <source>
        <dbReference type="SAM" id="MobiDB-lite"/>
    </source>
</evidence>
<proteinExistence type="predicted"/>
<evidence type="ECO:0000313" key="6">
    <source>
        <dbReference type="Proteomes" id="UP000595140"/>
    </source>
</evidence>
<feature type="coiled-coil region" evidence="3">
    <location>
        <begin position="296"/>
        <end position="351"/>
    </location>
</feature>
<dbReference type="Pfam" id="PF05266">
    <property type="entry name" value="DUF724"/>
    <property type="match status" value="1"/>
</dbReference>
<accession>A0A484MB78</accession>
<reference evidence="5 6" key="1">
    <citation type="submission" date="2018-04" db="EMBL/GenBank/DDBJ databases">
        <authorList>
            <person name="Vogel A."/>
        </authorList>
    </citation>
    <scope>NUCLEOTIDE SEQUENCE [LARGE SCALE GENOMIC DNA]</scope>
</reference>
<evidence type="ECO:0000256" key="1">
    <source>
        <dbReference type="ARBA" id="ARBA00022448"/>
    </source>
</evidence>
<keyword evidence="2" id="KW-0341">Growth regulation</keyword>